<proteinExistence type="predicted"/>
<evidence type="ECO:0000313" key="3">
    <source>
        <dbReference type="EMBL" id="MBB2156845.1"/>
    </source>
</evidence>
<evidence type="ECO:0000256" key="2">
    <source>
        <dbReference type="ARBA" id="ARBA00023219"/>
    </source>
</evidence>
<keyword evidence="1" id="KW-1188">Viral release from host cell</keyword>
<evidence type="ECO:0000256" key="1">
    <source>
        <dbReference type="ARBA" id="ARBA00022612"/>
    </source>
</evidence>
<protein>
    <submittedName>
        <fullName evidence="3">Terminase small subunit</fullName>
    </submittedName>
</protein>
<dbReference type="AlphaFoldDB" id="A0A7W4I5W7"/>
<dbReference type="Pfam" id="PF03592">
    <property type="entry name" value="Terminase_2"/>
    <property type="match status" value="1"/>
</dbReference>
<reference evidence="3 4" key="1">
    <citation type="submission" date="2020-04" db="EMBL/GenBank/DDBJ databases">
        <title>Description of novel Gluconacetobacter.</title>
        <authorList>
            <person name="Sombolestani A."/>
        </authorList>
    </citation>
    <scope>NUCLEOTIDE SEQUENCE [LARGE SCALE GENOMIC DNA]</scope>
    <source>
        <strain evidence="3 4">LMG 7603</strain>
    </source>
</reference>
<comment type="caution">
    <text evidence="3">The sequence shown here is derived from an EMBL/GenBank/DDBJ whole genome shotgun (WGS) entry which is preliminary data.</text>
</comment>
<evidence type="ECO:0000313" key="4">
    <source>
        <dbReference type="Proteomes" id="UP000550787"/>
    </source>
</evidence>
<dbReference type="InterPro" id="IPR052404">
    <property type="entry name" value="SPP1-like_terminase"/>
</dbReference>
<sequence>MPKLTPRQERFVTEYLVDLNGKQAALRTGYGPVGAQQHAARMLAMPQVRAAVDRGKAARRERTKVTQDQVISELMRMAFYDVGAIAGHRLEGPEDIATLPDAVRGAIAGWSWDKAGHFVVRLVPRTPSLDLLARHLGLLKDVRQHLGRDGQPVDPPALYTVLVR</sequence>
<gene>
    <name evidence="3" type="ORF">HLH33_11070</name>
</gene>
<keyword evidence="2" id="KW-0231">Viral genome packaging</keyword>
<dbReference type="Proteomes" id="UP000550787">
    <property type="component" value="Unassembled WGS sequence"/>
</dbReference>
<dbReference type="Gene3D" id="1.10.10.1400">
    <property type="entry name" value="Terminase, small subunit, N-terminal DNA-binding domain, HTH motif"/>
    <property type="match status" value="1"/>
</dbReference>
<organism evidence="3 4">
    <name type="scientific">Gluconacetobacter diazotrophicus</name>
    <name type="common">Acetobacter diazotrophicus</name>
    <dbReference type="NCBI Taxonomy" id="33996"/>
    <lineage>
        <taxon>Bacteria</taxon>
        <taxon>Pseudomonadati</taxon>
        <taxon>Pseudomonadota</taxon>
        <taxon>Alphaproteobacteria</taxon>
        <taxon>Acetobacterales</taxon>
        <taxon>Acetobacteraceae</taxon>
        <taxon>Gluconacetobacter</taxon>
    </lineage>
</organism>
<dbReference type="GO" id="GO:0051276">
    <property type="term" value="P:chromosome organization"/>
    <property type="evidence" value="ECO:0007669"/>
    <property type="project" value="InterPro"/>
</dbReference>
<accession>A0A7W4I5W7</accession>
<name>A0A7W4I5W7_GLUDI</name>
<dbReference type="InterPro" id="IPR038713">
    <property type="entry name" value="Terminase_Gp1_N_sf"/>
</dbReference>
<dbReference type="EMBL" id="JABEQG010000019">
    <property type="protein sequence ID" value="MBB2156845.1"/>
    <property type="molecule type" value="Genomic_DNA"/>
</dbReference>
<dbReference type="InterPro" id="IPR005335">
    <property type="entry name" value="Terminase_ssu"/>
</dbReference>
<dbReference type="PANTHER" id="PTHR41328:SF2">
    <property type="entry name" value="TERMINASE SMALL SUBUNIT"/>
    <property type="match status" value="1"/>
</dbReference>
<dbReference type="PANTHER" id="PTHR41328">
    <property type="entry name" value="TERMINASE SMALL SUBUNIT-RELATED"/>
    <property type="match status" value="1"/>
</dbReference>